<gene>
    <name evidence="2" type="ORF">IscW_ISCW015177</name>
</gene>
<proteinExistence type="predicted"/>
<feature type="compositionally biased region" description="Polar residues" evidence="1">
    <location>
        <begin position="50"/>
        <end position="65"/>
    </location>
</feature>
<feature type="region of interest" description="Disordered" evidence="1">
    <location>
        <begin position="14"/>
        <end position="125"/>
    </location>
</feature>
<dbReference type="PaxDb" id="6945-B7QNH4"/>
<dbReference type="VEuPathDB" id="VectorBase:ISCI015177"/>
<keyword evidence="4" id="KW-1185">Reference proteome</keyword>
<dbReference type="AlphaFoldDB" id="B7QNH4"/>
<evidence type="ECO:0000313" key="3">
    <source>
        <dbReference type="EnsemblMetazoa" id="ISCW015177-PA"/>
    </source>
</evidence>
<protein>
    <submittedName>
        <fullName evidence="2 3">Uncharacterized protein</fullName>
    </submittedName>
</protein>
<reference evidence="2 4" key="1">
    <citation type="submission" date="2008-03" db="EMBL/GenBank/DDBJ databases">
        <title>Annotation of Ixodes scapularis.</title>
        <authorList>
            <consortium name="Ixodes scapularis Genome Project Consortium"/>
            <person name="Caler E."/>
            <person name="Hannick L.I."/>
            <person name="Bidwell S."/>
            <person name="Joardar V."/>
            <person name="Thiagarajan M."/>
            <person name="Amedeo P."/>
            <person name="Galinsky K.J."/>
            <person name="Schobel S."/>
            <person name="Inman J."/>
            <person name="Hostetler J."/>
            <person name="Miller J."/>
            <person name="Hammond M."/>
            <person name="Megy K."/>
            <person name="Lawson D."/>
            <person name="Kodira C."/>
            <person name="Sutton G."/>
            <person name="Meyer J."/>
            <person name="Hill C.A."/>
            <person name="Birren B."/>
            <person name="Nene V."/>
            <person name="Collins F."/>
            <person name="Alarcon-Chaidez F."/>
            <person name="Wikel S."/>
            <person name="Strausberg R."/>
        </authorList>
    </citation>
    <scope>NUCLEOTIDE SEQUENCE [LARGE SCALE GENOMIC DNA]</scope>
    <source>
        <strain evidence="4">Wikel</strain>
        <strain evidence="2">Wikel colony</strain>
    </source>
</reference>
<feature type="compositionally biased region" description="Polar residues" evidence="1">
    <location>
        <begin position="14"/>
        <end position="31"/>
    </location>
</feature>
<dbReference type="HOGENOM" id="CLU_1817938_0_0_1"/>
<evidence type="ECO:0000313" key="4">
    <source>
        <dbReference type="Proteomes" id="UP000001555"/>
    </source>
</evidence>
<sequence length="142" mass="15864">MLCLRVSQNNRALQCQPSGNHGQNRPTTHPQCGTRHKGGGIQQVVGTGQNRNPQAEESTTVQTEGPESRQEMQGLRQGREGRLQDCGGGWKQRHLDPRHPHEEWPGAHLAQQDSEELAEQETHQSRQVCLGFQEKSLHAVQP</sequence>
<accession>B7QNH4</accession>
<feature type="compositionally biased region" description="Basic and acidic residues" evidence="1">
    <location>
        <begin position="93"/>
        <end position="105"/>
    </location>
</feature>
<reference evidence="3" key="2">
    <citation type="submission" date="2020-05" db="UniProtKB">
        <authorList>
            <consortium name="EnsemblMetazoa"/>
        </authorList>
    </citation>
    <scope>IDENTIFICATION</scope>
    <source>
        <strain evidence="3">wikel</strain>
    </source>
</reference>
<organism>
    <name type="scientific">Ixodes scapularis</name>
    <name type="common">Black-legged tick</name>
    <name type="synonym">Deer tick</name>
    <dbReference type="NCBI Taxonomy" id="6945"/>
    <lineage>
        <taxon>Eukaryota</taxon>
        <taxon>Metazoa</taxon>
        <taxon>Ecdysozoa</taxon>
        <taxon>Arthropoda</taxon>
        <taxon>Chelicerata</taxon>
        <taxon>Arachnida</taxon>
        <taxon>Acari</taxon>
        <taxon>Parasitiformes</taxon>
        <taxon>Ixodida</taxon>
        <taxon>Ixodoidea</taxon>
        <taxon>Ixodidae</taxon>
        <taxon>Ixodinae</taxon>
        <taxon>Ixodes</taxon>
    </lineage>
</organism>
<dbReference type="EMBL" id="ABJB011058756">
    <property type="status" value="NOT_ANNOTATED_CDS"/>
    <property type="molecule type" value="Genomic_DNA"/>
</dbReference>
<dbReference type="Proteomes" id="UP000001555">
    <property type="component" value="Unassembled WGS sequence"/>
</dbReference>
<dbReference type="VEuPathDB" id="VectorBase:ISCW015177"/>
<evidence type="ECO:0000313" key="2">
    <source>
        <dbReference type="EMBL" id="EEC20396.1"/>
    </source>
</evidence>
<name>B7QNH4_IXOSC</name>
<evidence type="ECO:0000256" key="1">
    <source>
        <dbReference type="SAM" id="MobiDB-lite"/>
    </source>
</evidence>
<dbReference type="InParanoid" id="B7QNH4"/>
<dbReference type="EMBL" id="DS979207">
    <property type="protein sequence ID" value="EEC20396.1"/>
    <property type="molecule type" value="Genomic_DNA"/>
</dbReference>
<dbReference type="EnsemblMetazoa" id="ISCW015177-RA">
    <property type="protein sequence ID" value="ISCW015177-PA"/>
    <property type="gene ID" value="ISCW015177"/>
</dbReference>